<evidence type="ECO:0000313" key="4">
    <source>
        <dbReference type="EMBL" id="TFI60259.1"/>
    </source>
</evidence>
<dbReference type="Gene3D" id="3.90.550.10">
    <property type="entry name" value="Spore Coat Polysaccharide Biosynthesis Protein SpsA, Chain A"/>
    <property type="match status" value="1"/>
</dbReference>
<dbReference type="PANTHER" id="PTHR13778:SF47">
    <property type="entry name" value="LIPOPOLYSACCHARIDE 1,3-GALACTOSYLTRANSFERASE"/>
    <property type="match status" value="1"/>
</dbReference>
<dbReference type="EMBL" id="SPDV01000001">
    <property type="protein sequence ID" value="TFI60259.1"/>
    <property type="molecule type" value="Genomic_DNA"/>
</dbReference>
<keyword evidence="1" id="KW-0328">Glycosyltransferase</keyword>
<sequence length="431" mass="46233">MAGPIDVAFCFDDHLALPGAIAILSLLESRREDVRLHVLTDPRLAAAPLLRTIAGRHGVSLRIIDAAPESRETLDATSAYGLPSLATYRRIFLGELLPDLDRILYLDADVLVRRCLSALWTLPLDGRTLAAVPDPWMITLPAVRAEFPDGYFNAGVLLLDLERCRTERLSARCLGEIRRRQEEAAARGATALSYSNEQTPLNACLRDDWKALPPLWNFTGLHGPRLAGLLGIPGGELAAISADPAVVHFLGAYKPWLDGVEGLSPWHVAYQAWRDRLEREYGTGGLAWPGAFTNGAAAVRARRLMALRLVHAARTRGMAHPAVVLTGLLGREIAIVAAEQGLSLSCFASDNPLFSGGSLDGIPIVSIAEAVAAGCSEFILGDYRRLDWSKAGVRAAARDAPGLLHMVALDGESRFRPCGSASASPGPALPA</sequence>
<dbReference type="Proteomes" id="UP000298213">
    <property type="component" value="Unassembled WGS sequence"/>
</dbReference>
<evidence type="ECO:0000313" key="5">
    <source>
        <dbReference type="Proteomes" id="UP000298213"/>
    </source>
</evidence>
<dbReference type="GO" id="GO:0016757">
    <property type="term" value="F:glycosyltransferase activity"/>
    <property type="evidence" value="ECO:0007669"/>
    <property type="project" value="UniProtKB-KW"/>
</dbReference>
<dbReference type="CDD" id="cd04194">
    <property type="entry name" value="GT8_A4GalT_like"/>
    <property type="match status" value="1"/>
</dbReference>
<dbReference type="GO" id="GO:0046872">
    <property type="term" value="F:metal ion binding"/>
    <property type="evidence" value="ECO:0007669"/>
    <property type="project" value="UniProtKB-KW"/>
</dbReference>
<evidence type="ECO:0000256" key="2">
    <source>
        <dbReference type="ARBA" id="ARBA00022679"/>
    </source>
</evidence>
<gene>
    <name evidence="4" type="ORF">E2493_00665</name>
</gene>
<name>A0A4Y8ZYY7_9SPHN</name>
<evidence type="ECO:0000256" key="3">
    <source>
        <dbReference type="ARBA" id="ARBA00022723"/>
    </source>
</evidence>
<organism evidence="4 5">
    <name type="scientific">Sphingomonas parva</name>
    <dbReference type="NCBI Taxonomy" id="2555898"/>
    <lineage>
        <taxon>Bacteria</taxon>
        <taxon>Pseudomonadati</taxon>
        <taxon>Pseudomonadota</taxon>
        <taxon>Alphaproteobacteria</taxon>
        <taxon>Sphingomonadales</taxon>
        <taxon>Sphingomonadaceae</taxon>
        <taxon>Sphingomonas</taxon>
    </lineage>
</organism>
<dbReference type="Pfam" id="PF01501">
    <property type="entry name" value="Glyco_transf_8"/>
    <property type="match status" value="1"/>
</dbReference>
<dbReference type="SUPFAM" id="SSF53448">
    <property type="entry name" value="Nucleotide-diphospho-sugar transferases"/>
    <property type="match status" value="1"/>
</dbReference>
<accession>A0A4Y8ZYY7</accession>
<keyword evidence="5" id="KW-1185">Reference proteome</keyword>
<dbReference type="InterPro" id="IPR029044">
    <property type="entry name" value="Nucleotide-diphossugar_trans"/>
</dbReference>
<dbReference type="RefSeq" id="WP_135082683.1">
    <property type="nucleotide sequence ID" value="NZ_SPDV01000001.1"/>
</dbReference>
<comment type="caution">
    <text evidence="4">The sequence shown here is derived from an EMBL/GenBank/DDBJ whole genome shotgun (WGS) entry which is preliminary data.</text>
</comment>
<dbReference type="InterPro" id="IPR002495">
    <property type="entry name" value="Glyco_trans_8"/>
</dbReference>
<keyword evidence="2 4" id="KW-0808">Transferase</keyword>
<dbReference type="OrthoDB" id="5672604at2"/>
<reference evidence="4 5" key="1">
    <citation type="submission" date="2019-03" db="EMBL/GenBank/DDBJ databases">
        <title>Genome sequence of Sphingomonas sp. 17J27-24.</title>
        <authorList>
            <person name="Kim M."/>
            <person name="Maeng S."/>
            <person name="Sathiyaraj S."/>
        </authorList>
    </citation>
    <scope>NUCLEOTIDE SEQUENCE [LARGE SCALE GENOMIC DNA]</scope>
    <source>
        <strain evidence="4 5">17J27-24</strain>
    </source>
</reference>
<proteinExistence type="predicted"/>
<dbReference type="InterPro" id="IPR050748">
    <property type="entry name" value="Glycosyltrans_8_dom-fam"/>
</dbReference>
<dbReference type="AlphaFoldDB" id="A0A4Y8ZYY7"/>
<protein>
    <submittedName>
        <fullName evidence="4">Glycosyltransferase family 8 protein</fullName>
    </submittedName>
</protein>
<keyword evidence="3" id="KW-0479">Metal-binding</keyword>
<evidence type="ECO:0000256" key="1">
    <source>
        <dbReference type="ARBA" id="ARBA00022676"/>
    </source>
</evidence>
<dbReference type="PANTHER" id="PTHR13778">
    <property type="entry name" value="GLYCOSYLTRANSFERASE 8 DOMAIN-CONTAINING PROTEIN"/>
    <property type="match status" value="1"/>
</dbReference>